<feature type="domain" description="Endonuclease GajA/Old nuclease/RecF-like AAA" evidence="1">
    <location>
        <begin position="142"/>
        <end position="321"/>
    </location>
</feature>
<dbReference type="OrthoDB" id="1098190at2"/>
<dbReference type="AlphaFoldDB" id="A0A1V9FCY8"/>
<dbReference type="PANTHER" id="PTHR43581:SF2">
    <property type="entry name" value="EXCINUCLEASE ATPASE SUBUNIT"/>
    <property type="match status" value="1"/>
</dbReference>
<reference evidence="3" key="1">
    <citation type="submission" date="2016-04" db="EMBL/GenBank/DDBJ databases">
        <authorList>
            <person name="Chen L."/>
            <person name="Zhuang W."/>
            <person name="Wang G."/>
        </authorList>
    </citation>
    <scope>NUCLEOTIDE SEQUENCE [LARGE SCALE GENOMIC DNA]</scope>
    <source>
        <strain evidence="3">17621</strain>
    </source>
</reference>
<name>A0A1V9FCY8_9BACT</name>
<dbReference type="PANTHER" id="PTHR43581">
    <property type="entry name" value="ATP/GTP PHOSPHATASE"/>
    <property type="match status" value="1"/>
</dbReference>
<gene>
    <name evidence="2" type="ORF">A4H97_20870</name>
</gene>
<organism evidence="2 3">
    <name type="scientific">Niastella yeongjuensis</name>
    <dbReference type="NCBI Taxonomy" id="354355"/>
    <lineage>
        <taxon>Bacteria</taxon>
        <taxon>Pseudomonadati</taxon>
        <taxon>Bacteroidota</taxon>
        <taxon>Chitinophagia</taxon>
        <taxon>Chitinophagales</taxon>
        <taxon>Chitinophagaceae</taxon>
        <taxon>Niastella</taxon>
    </lineage>
</organism>
<dbReference type="Proteomes" id="UP000192610">
    <property type="component" value="Unassembled WGS sequence"/>
</dbReference>
<proteinExistence type="predicted"/>
<evidence type="ECO:0000313" key="2">
    <source>
        <dbReference type="EMBL" id="OQP56036.1"/>
    </source>
</evidence>
<dbReference type="InterPro" id="IPR027417">
    <property type="entry name" value="P-loop_NTPase"/>
</dbReference>
<dbReference type="InterPro" id="IPR041685">
    <property type="entry name" value="AAA_GajA/Old/RecF-like"/>
</dbReference>
<dbReference type="SUPFAM" id="SSF52540">
    <property type="entry name" value="P-loop containing nucleoside triphosphate hydrolases"/>
    <property type="match status" value="1"/>
</dbReference>
<accession>A0A1V9FCY8</accession>
<dbReference type="RefSeq" id="WP_081197245.1">
    <property type="nucleotide sequence ID" value="NZ_FOCZ01000010.1"/>
</dbReference>
<sequence length="418" mass="48099">MSQIKVKNFGPIKEGLLENDGWLDISKVTVFLGNQGSGKSVVAKLISTFTWMEKVLTRGDYDKEEFEEQGHFVQERLSFHRIDNYLDRHGRTLIEYKGESRHFRFAENRLTISEIQNGSYELPQIVYVPAERNFISYVQTPMASKQISPALSEFVEEVNNAAKNLSRSLILPINEQVFVEYQANGNIFYLQGKDYRLNLTEASSGFQSLVPLYLVAQNLSESVYQDSHFQGNVLTPEQRERIRERLRKIIADSSLSEDLRRIALQEVAKDFKKTAFIDIVEEPEQNLFPESQWDLLIELLEFNNKNKGNKLIVTSHSPYLVNYFSIAIQASYLQDKIIQTSLTQSERDSKLDQLRRVIPLEAAIASSHVIIYELDERTGLIGRLPSPEGIPSDKNYLNQSLRHGNELFDQLLDIEQEL</sequence>
<dbReference type="EMBL" id="LVXG01000002">
    <property type="protein sequence ID" value="OQP56036.1"/>
    <property type="molecule type" value="Genomic_DNA"/>
</dbReference>
<protein>
    <recommendedName>
        <fullName evidence="1">Endonuclease GajA/Old nuclease/RecF-like AAA domain-containing protein</fullName>
    </recommendedName>
</protein>
<dbReference type="Gene3D" id="3.40.50.300">
    <property type="entry name" value="P-loop containing nucleotide triphosphate hydrolases"/>
    <property type="match status" value="1"/>
</dbReference>
<evidence type="ECO:0000259" key="1">
    <source>
        <dbReference type="Pfam" id="PF13175"/>
    </source>
</evidence>
<dbReference type="InterPro" id="IPR051396">
    <property type="entry name" value="Bact_Antivir_Def_Nuclease"/>
</dbReference>
<comment type="caution">
    <text evidence="2">The sequence shown here is derived from an EMBL/GenBank/DDBJ whole genome shotgun (WGS) entry which is preliminary data.</text>
</comment>
<dbReference type="STRING" id="354355.SAMN05660816_04901"/>
<keyword evidence="3" id="KW-1185">Reference proteome</keyword>
<dbReference type="Pfam" id="PF13175">
    <property type="entry name" value="AAA_15"/>
    <property type="match status" value="1"/>
</dbReference>
<evidence type="ECO:0000313" key="3">
    <source>
        <dbReference type="Proteomes" id="UP000192610"/>
    </source>
</evidence>